<feature type="binding site" evidence="9">
    <location>
        <begin position="298"/>
        <end position="299"/>
    </location>
    <ligand>
        <name>ATP</name>
        <dbReference type="ChEBI" id="CHEBI:30616"/>
    </ligand>
</feature>
<keyword evidence="9" id="KW-0539">Nucleus</keyword>
<keyword evidence="3 9" id="KW-0547">Nucleotide-binding</keyword>
<feature type="binding site" evidence="9">
    <location>
        <begin position="44"/>
        <end position="48"/>
    </location>
    <ligand>
        <name>substrate</name>
    </ligand>
</feature>
<dbReference type="InterPro" id="IPR002139">
    <property type="entry name" value="Ribo/fructo_kinase"/>
</dbReference>
<dbReference type="GO" id="GO:0005737">
    <property type="term" value="C:cytoplasm"/>
    <property type="evidence" value="ECO:0007669"/>
    <property type="project" value="UniProtKB-SubCell"/>
</dbReference>
<comment type="similarity">
    <text evidence="9">Belongs to the carbohydrate kinase PfkB family. Ribokinase subfamily.</text>
</comment>
<dbReference type="Gene3D" id="3.40.1190.20">
    <property type="match status" value="1"/>
</dbReference>
<organism evidence="11 12">
    <name type="scientific">Kwoniella dendrophila CBS 6074</name>
    <dbReference type="NCBI Taxonomy" id="1295534"/>
    <lineage>
        <taxon>Eukaryota</taxon>
        <taxon>Fungi</taxon>
        <taxon>Dikarya</taxon>
        <taxon>Basidiomycota</taxon>
        <taxon>Agaricomycotina</taxon>
        <taxon>Tremellomycetes</taxon>
        <taxon>Tremellales</taxon>
        <taxon>Cryptococcaceae</taxon>
        <taxon>Kwoniella</taxon>
    </lineage>
</organism>
<feature type="binding site" evidence="9">
    <location>
        <position position="295"/>
    </location>
    <ligand>
        <name>K(+)</name>
        <dbReference type="ChEBI" id="CHEBI:29103"/>
    </ligand>
</feature>
<dbReference type="HAMAP" id="MF_01987">
    <property type="entry name" value="Ribokinase"/>
    <property type="match status" value="1"/>
</dbReference>
<dbReference type="GO" id="GO:0019303">
    <property type="term" value="P:D-ribose catabolic process"/>
    <property type="evidence" value="ECO:0007669"/>
    <property type="project" value="UniProtKB-UniRule"/>
</dbReference>
<evidence type="ECO:0000256" key="7">
    <source>
        <dbReference type="ARBA" id="ARBA00022958"/>
    </source>
</evidence>
<comment type="function">
    <text evidence="9">Catalyzes the phosphorylation of ribose at O-5 in a reaction requiring ATP and magnesium. The resulting D-ribose-5-phosphate can then be used either for sythesis of nucleotides, histidine, and tryptophan, or as a component of the pentose phosphate pathway.</text>
</comment>
<feature type="binding site" evidence="9">
    <location>
        <position position="146"/>
    </location>
    <ligand>
        <name>substrate</name>
    </ligand>
</feature>
<dbReference type="AlphaFoldDB" id="A0AAX4K6H7"/>
<dbReference type="GO" id="GO:0004747">
    <property type="term" value="F:ribokinase activity"/>
    <property type="evidence" value="ECO:0007669"/>
    <property type="project" value="UniProtKB-UniRule"/>
</dbReference>
<evidence type="ECO:0000256" key="2">
    <source>
        <dbReference type="ARBA" id="ARBA00022723"/>
    </source>
</evidence>
<reference evidence="11 12" key="1">
    <citation type="submission" date="2024-01" db="EMBL/GenBank/DDBJ databases">
        <title>Comparative genomics of Cryptococcus and Kwoniella reveals pathogenesis evolution and contrasting modes of karyotype evolution via chromosome fusion or intercentromeric recombination.</title>
        <authorList>
            <person name="Coelho M.A."/>
            <person name="David-Palma M."/>
            <person name="Shea T."/>
            <person name="Bowers K."/>
            <person name="McGinley-Smith S."/>
            <person name="Mohammad A.W."/>
            <person name="Gnirke A."/>
            <person name="Yurkov A.M."/>
            <person name="Nowrousian M."/>
            <person name="Sun S."/>
            <person name="Cuomo C.A."/>
            <person name="Heitman J."/>
        </authorList>
    </citation>
    <scope>NUCLEOTIDE SEQUENCE [LARGE SCALE GENOMIC DNA]</scope>
    <source>
        <strain evidence="11 12">CBS 6074</strain>
    </source>
</reference>
<dbReference type="Pfam" id="PF00294">
    <property type="entry name" value="PfkB"/>
    <property type="match status" value="2"/>
</dbReference>
<feature type="active site" description="Proton acceptor" evidence="9">
    <location>
        <position position="299"/>
    </location>
</feature>
<dbReference type="PANTHER" id="PTHR10584">
    <property type="entry name" value="SUGAR KINASE"/>
    <property type="match status" value="1"/>
</dbReference>
<feature type="binding site" evidence="9">
    <location>
        <position position="299"/>
    </location>
    <ligand>
        <name>substrate</name>
    </ligand>
</feature>
<dbReference type="SUPFAM" id="SSF53613">
    <property type="entry name" value="Ribokinase-like"/>
    <property type="match status" value="1"/>
</dbReference>
<keyword evidence="9" id="KW-0963">Cytoplasm</keyword>
<feature type="domain" description="Carbohydrate kinase PfkB" evidence="10">
    <location>
        <begin position="251"/>
        <end position="341"/>
    </location>
</feature>
<accession>A0AAX4K6H7</accession>
<dbReference type="PANTHER" id="PTHR10584:SF166">
    <property type="entry name" value="RIBOKINASE"/>
    <property type="match status" value="1"/>
</dbReference>
<evidence type="ECO:0000256" key="1">
    <source>
        <dbReference type="ARBA" id="ARBA00022679"/>
    </source>
</evidence>
<comment type="catalytic activity">
    <reaction evidence="9">
        <text>D-ribose + ATP = D-ribose 5-phosphate + ADP + H(+)</text>
        <dbReference type="Rhea" id="RHEA:13697"/>
        <dbReference type="ChEBI" id="CHEBI:15378"/>
        <dbReference type="ChEBI" id="CHEBI:30616"/>
        <dbReference type="ChEBI" id="CHEBI:47013"/>
        <dbReference type="ChEBI" id="CHEBI:78346"/>
        <dbReference type="ChEBI" id="CHEBI:456216"/>
        <dbReference type="EC" id="2.7.1.15"/>
    </reaction>
</comment>
<evidence type="ECO:0000259" key="10">
    <source>
        <dbReference type="Pfam" id="PF00294"/>
    </source>
</evidence>
<comment type="cofactor">
    <cofactor evidence="9">
        <name>Mg(2+)</name>
        <dbReference type="ChEBI" id="CHEBI:18420"/>
    </cofactor>
    <text evidence="9">Requires a divalent cation, most likely magnesium in vivo, as an electrophilic catalyst to aid phosphoryl group transfer. It is the chelate of the metal and the nucleotide that is the actual substrate.</text>
</comment>
<keyword evidence="5 9" id="KW-0067">ATP-binding</keyword>
<dbReference type="PRINTS" id="PR00990">
    <property type="entry name" value="RIBOKINASE"/>
</dbReference>
<keyword evidence="2 9" id="KW-0479">Metal-binding</keyword>
<dbReference type="GeneID" id="91098330"/>
<proteinExistence type="inferred from homology"/>
<keyword evidence="12" id="KW-1185">Reference proteome</keyword>
<evidence type="ECO:0000313" key="12">
    <source>
        <dbReference type="Proteomes" id="UP001355207"/>
    </source>
</evidence>
<evidence type="ECO:0000256" key="6">
    <source>
        <dbReference type="ARBA" id="ARBA00022842"/>
    </source>
</evidence>
<feature type="binding site" evidence="9">
    <location>
        <begin position="16"/>
        <end position="18"/>
    </location>
    <ligand>
        <name>substrate</name>
    </ligand>
</feature>
<feature type="binding site" evidence="9">
    <location>
        <begin position="261"/>
        <end position="266"/>
    </location>
    <ligand>
        <name>ATP</name>
        <dbReference type="ChEBI" id="CHEBI:30616"/>
    </ligand>
</feature>
<name>A0AAX4K6H7_9TREE</name>
<keyword evidence="8 9" id="KW-0119">Carbohydrate metabolism</keyword>
<evidence type="ECO:0000256" key="4">
    <source>
        <dbReference type="ARBA" id="ARBA00022777"/>
    </source>
</evidence>
<dbReference type="EC" id="2.7.1.15" evidence="9"/>
<feature type="domain" description="Carbohydrate kinase PfkB" evidence="10">
    <location>
        <begin position="9"/>
        <end position="201"/>
    </location>
</feature>
<comment type="pathway">
    <text evidence="9">Carbohydrate metabolism; D-ribose degradation; D-ribose 5-phosphate from beta-D-ribopyranose: step 2/2.</text>
</comment>
<evidence type="ECO:0000313" key="11">
    <source>
        <dbReference type="EMBL" id="WWC92703.1"/>
    </source>
</evidence>
<comment type="activity regulation">
    <text evidence="9">Activated by a monovalent cation that binds near, but not in, the active site. The most likely occupant of the site in vivo is potassium. Ion binding induces a conformational change that may alter substrate affinity.</text>
</comment>
<dbReference type="InterPro" id="IPR029056">
    <property type="entry name" value="Ribokinase-like"/>
</dbReference>
<feature type="binding site" evidence="9">
    <location>
        <position position="334"/>
    </location>
    <ligand>
        <name>K(+)</name>
        <dbReference type="ChEBI" id="CHEBI:29103"/>
    </ligand>
</feature>
<comment type="subcellular location">
    <subcellularLocation>
        <location evidence="9">Cytoplasm</location>
    </subcellularLocation>
    <subcellularLocation>
        <location evidence="9">Nucleus</location>
    </subcellularLocation>
</comment>
<keyword evidence="6 9" id="KW-0460">Magnesium</keyword>
<feature type="binding site" evidence="9">
    <location>
        <position position="193"/>
    </location>
    <ligand>
        <name>ATP</name>
        <dbReference type="ChEBI" id="CHEBI:30616"/>
    </ligand>
</feature>
<dbReference type="RefSeq" id="XP_066079465.1">
    <property type="nucleotide sequence ID" value="XM_066223368.1"/>
</dbReference>
<evidence type="ECO:0000256" key="8">
    <source>
        <dbReference type="ARBA" id="ARBA00023277"/>
    </source>
</evidence>
<evidence type="ECO:0000256" key="3">
    <source>
        <dbReference type="ARBA" id="ARBA00022741"/>
    </source>
</evidence>
<dbReference type="EMBL" id="CP144108">
    <property type="protein sequence ID" value="WWC92703.1"/>
    <property type="molecule type" value="Genomic_DNA"/>
</dbReference>
<comment type="caution">
    <text evidence="9">Lacks conserved residue(s) required for the propagation of feature annotation.</text>
</comment>
<evidence type="ECO:0000256" key="9">
    <source>
        <dbReference type="HAMAP-Rule" id="MF_03215"/>
    </source>
</evidence>
<gene>
    <name evidence="11" type="ORF">L201_007662</name>
</gene>
<feature type="binding site" evidence="9">
    <location>
        <position position="329"/>
    </location>
    <ligand>
        <name>K(+)</name>
        <dbReference type="ChEBI" id="CHEBI:29103"/>
    </ligand>
</feature>
<dbReference type="GO" id="GO:0005524">
    <property type="term" value="F:ATP binding"/>
    <property type="evidence" value="ECO:0007669"/>
    <property type="project" value="UniProtKB-UniRule"/>
</dbReference>
<feature type="binding site" evidence="9">
    <location>
        <position position="338"/>
    </location>
    <ligand>
        <name>K(+)</name>
        <dbReference type="ChEBI" id="CHEBI:29103"/>
    </ligand>
</feature>
<protein>
    <recommendedName>
        <fullName evidence="9">Ribokinase</fullName>
        <shortName evidence="9">RK</shortName>
        <ecNumber evidence="9">2.7.1.15</ecNumber>
    </recommendedName>
</protein>
<keyword evidence="4 9" id="KW-0418">Kinase</keyword>
<feature type="binding site" evidence="9">
    <location>
        <position position="332"/>
    </location>
    <ligand>
        <name>K(+)</name>
        <dbReference type="ChEBI" id="CHEBI:29103"/>
    </ligand>
</feature>
<dbReference type="InterPro" id="IPR011877">
    <property type="entry name" value="Ribokinase"/>
</dbReference>
<dbReference type="CDD" id="cd01174">
    <property type="entry name" value="ribokinase"/>
    <property type="match status" value="1"/>
</dbReference>
<keyword evidence="1 9" id="KW-0808">Transferase</keyword>
<dbReference type="InterPro" id="IPR011611">
    <property type="entry name" value="PfkB_dom"/>
</dbReference>
<sequence>MASSSQSRCLVKGSINIDEFFALPHIVRPGETISSTSLTKTAGGKGANQSYAVSQASGKVDLDGYIGKDGEWVRDYLVNGGVGDKRLITLDEELTGRAIIQSSSDGENSIVLHAGANYYIPSSSSSSSSSDIPDLDGYSHILLQNEIPLSITRSYLIESNKKGLISIFNPSPMLSDQDLKQFPWKSLNWLIVNEVELNDLLIAFSTPSSTNQNSLQNQNNQNKIKILEDLELNELIEISSNNITTLNTNQYFSKEINIICTLGSKGILYFTPSSSSKDVKHLPASKLKNPLRDTTGAGDCFAGYFVAGLMRNEHLEDVLKTCLTACAICVENQGAMESIPSRDEVISRQKEQ</sequence>
<dbReference type="GO" id="GO:0046872">
    <property type="term" value="F:metal ion binding"/>
    <property type="evidence" value="ECO:0007669"/>
    <property type="project" value="UniProtKB-KW"/>
</dbReference>
<evidence type="ECO:0000256" key="5">
    <source>
        <dbReference type="ARBA" id="ARBA00022840"/>
    </source>
</evidence>
<dbReference type="GO" id="GO:0005634">
    <property type="term" value="C:nucleus"/>
    <property type="evidence" value="ECO:0007669"/>
    <property type="project" value="UniProtKB-SubCell"/>
</dbReference>
<dbReference type="Proteomes" id="UP001355207">
    <property type="component" value="Chromosome 11"/>
</dbReference>
<keyword evidence="7 9" id="KW-0630">Potassium</keyword>
<comment type="subunit">
    <text evidence="9">Homodimer.</text>
</comment>
<feature type="binding site" evidence="9">
    <location>
        <position position="293"/>
    </location>
    <ligand>
        <name>K(+)</name>
        <dbReference type="ChEBI" id="CHEBI:29103"/>
    </ligand>
</feature>